<feature type="chain" id="PRO_5045815159" description="Lipoprotein" evidence="1">
    <location>
        <begin position="24"/>
        <end position="326"/>
    </location>
</feature>
<dbReference type="PROSITE" id="PS51257">
    <property type="entry name" value="PROKAR_LIPOPROTEIN"/>
    <property type="match status" value="1"/>
</dbReference>
<evidence type="ECO:0000313" key="3">
    <source>
        <dbReference type="Proteomes" id="UP000215999"/>
    </source>
</evidence>
<evidence type="ECO:0008006" key="4">
    <source>
        <dbReference type="Google" id="ProtNLM"/>
    </source>
</evidence>
<protein>
    <recommendedName>
        <fullName evidence="4">Lipoprotein</fullName>
    </recommendedName>
</protein>
<evidence type="ECO:0000313" key="2">
    <source>
        <dbReference type="EMBL" id="OZS44351.1"/>
    </source>
</evidence>
<reference evidence="2 3" key="1">
    <citation type="journal article" date="2016" name="Antonie Van Leeuwenhoek">
        <title>Photobacterium sanguinicancri sp. nov. isolated from marine animals.</title>
        <authorList>
            <person name="Gomez-Gil B."/>
            <person name="Roque A."/>
            <person name="Rotllant G."/>
            <person name="Romalde J.L."/>
            <person name="Doce A."/>
            <person name="Eggermont M."/>
            <person name="Defoirdt T."/>
        </authorList>
    </citation>
    <scope>NUCLEOTIDE SEQUENCE [LARGE SCALE GENOMIC DNA]</scope>
    <source>
        <strain evidence="2 3">CAIM 1827</strain>
    </source>
</reference>
<feature type="signal peptide" evidence="1">
    <location>
        <begin position="1"/>
        <end position="23"/>
    </location>
</feature>
<dbReference type="EMBL" id="NOIF01000040">
    <property type="protein sequence ID" value="OZS44351.1"/>
    <property type="molecule type" value="Genomic_DNA"/>
</dbReference>
<accession>A0ABX4FZQ3</accession>
<dbReference type="Proteomes" id="UP000215999">
    <property type="component" value="Unassembled WGS sequence"/>
</dbReference>
<dbReference type="RefSeq" id="WP_094956812.1">
    <property type="nucleotide sequence ID" value="NZ_AP024850.1"/>
</dbReference>
<evidence type="ECO:0000256" key="1">
    <source>
        <dbReference type="SAM" id="SignalP"/>
    </source>
</evidence>
<name>A0ABX4FZQ3_9GAMM</name>
<proteinExistence type="predicted"/>
<keyword evidence="3" id="KW-1185">Reference proteome</keyword>
<keyword evidence="1" id="KW-0732">Signal</keyword>
<comment type="caution">
    <text evidence="2">The sequence shown here is derived from an EMBL/GenBank/DDBJ whole genome shotgun (WGS) entry which is preliminary data.</text>
</comment>
<organism evidence="2 3">
    <name type="scientific">Photobacterium sanguinicancri</name>
    <dbReference type="NCBI Taxonomy" id="875932"/>
    <lineage>
        <taxon>Bacteria</taxon>
        <taxon>Pseudomonadati</taxon>
        <taxon>Pseudomonadota</taxon>
        <taxon>Gammaproteobacteria</taxon>
        <taxon>Vibrionales</taxon>
        <taxon>Vibrionaceae</taxon>
        <taxon>Photobacterium</taxon>
    </lineage>
</organism>
<gene>
    <name evidence="2" type="ORF">ASV53_08710</name>
</gene>
<sequence>MKNNLRHSIALSSLLLLSGCTLAPVDERVKSDAVEFADNHLTPKDGYSVPLQQMNVVTQARPIHENNLDNFYIGRKYHNVSNAALGFDIAGVVLGSLNPLEFGAFAALNMMNRTSIHGLYRNNIMVVVEPVVDGDVKAALKRAKDRSIEIIRNAYSSIDVDSKVYLASDLGHINPYDQSLIALFDKKEKNKAVYCSNPDAYRVIEETQKYSYDDLGCYASVFGEGDMFLNNTENTLFPIGNFITMFSSLPSITPFEKLTSTSEYDWVYQPSFSFLPETHTRNIAINNKIQIVDHYNNGRLNENPSVTMLKSGKRTYFNKKAQEVAI</sequence>